<accession>A0ABR9GEQ6</accession>
<sequence>MQRGFALLTALVFLLLITMLALSMSQHALLQQRMAGSLRHAQQARLSAETALRGAEYKIWSTASQAGLRLHCQEASISPDDGCVVYRSSSALYAAHGAVTQFMRATGRLAGIGKTYTGAQRHGYTRDSWEPSAALAENPAYLIEDLGSEQPPSAGGLRETGNTGPDSGMSGQPDMHIYRITARGTGGHPDVVRVVQSTFNAPAAP</sequence>
<dbReference type="Proteomes" id="UP000651010">
    <property type="component" value="Unassembled WGS sequence"/>
</dbReference>
<evidence type="ECO:0000313" key="4">
    <source>
        <dbReference type="EMBL" id="MBE1162528.1"/>
    </source>
</evidence>
<proteinExistence type="predicted"/>
<dbReference type="Pfam" id="PF13681">
    <property type="entry name" value="PilX"/>
    <property type="match status" value="1"/>
</dbReference>
<evidence type="ECO:0000259" key="3">
    <source>
        <dbReference type="Pfam" id="PF14341"/>
    </source>
</evidence>
<evidence type="ECO:0000256" key="1">
    <source>
        <dbReference type="SAM" id="MobiDB-lite"/>
    </source>
</evidence>
<dbReference type="InterPro" id="IPR025746">
    <property type="entry name" value="PilX_N_dom"/>
</dbReference>
<evidence type="ECO:0000313" key="5">
    <source>
        <dbReference type="Proteomes" id="UP000651010"/>
    </source>
</evidence>
<dbReference type="Pfam" id="PF14341">
    <property type="entry name" value="PilX_N"/>
    <property type="match status" value="1"/>
</dbReference>
<name>A0ABR9GEQ6_9GAMM</name>
<reference evidence="4 5" key="1">
    <citation type="submission" date="2020-09" db="EMBL/GenBank/DDBJ databases">
        <title>Dyella sp. 7MK23 isolated from forest soil.</title>
        <authorList>
            <person name="Fu J."/>
        </authorList>
    </citation>
    <scope>NUCLEOTIDE SEQUENCE [LARGE SCALE GENOMIC DNA]</scope>
    <source>
        <strain evidence="4 5">7MK23</strain>
    </source>
</reference>
<protein>
    <submittedName>
        <fullName evidence="4">Pilus assembly protein</fullName>
    </submittedName>
</protein>
<feature type="domain" description="PilX/PilW C-terminal" evidence="2">
    <location>
        <begin position="124"/>
        <end position="199"/>
    </location>
</feature>
<comment type="caution">
    <text evidence="4">The sequence shown here is derived from an EMBL/GenBank/DDBJ whole genome shotgun (WGS) entry which is preliminary data.</text>
</comment>
<dbReference type="InterPro" id="IPR025205">
    <property type="entry name" value="PilX/PilW_C"/>
</dbReference>
<evidence type="ECO:0000259" key="2">
    <source>
        <dbReference type="Pfam" id="PF13681"/>
    </source>
</evidence>
<feature type="region of interest" description="Disordered" evidence="1">
    <location>
        <begin position="146"/>
        <end position="174"/>
    </location>
</feature>
<keyword evidence="5" id="KW-1185">Reference proteome</keyword>
<organism evidence="4 5">
    <name type="scientific">Dyella acidiphila</name>
    <dbReference type="NCBI Taxonomy" id="2775866"/>
    <lineage>
        <taxon>Bacteria</taxon>
        <taxon>Pseudomonadati</taxon>
        <taxon>Pseudomonadota</taxon>
        <taxon>Gammaproteobacteria</taxon>
        <taxon>Lysobacterales</taxon>
        <taxon>Rhodanobacteraceae</taxon>
        <taxon>Dyella</taxon>
    </lineage>
</organism>
<feature type="domain" description="Type 4 fimbrial biogenesis protein PilX N-terminal" evidence="3">
    <location>
        <begin position="3"/>
        <end position="53"/>
    </location>
</feature>
<dbReference type="EMBL" id="JACZZA010000014">
    <property type="protein sequence ID" value="MBE1162528.1"/>
    <property type="molecule type" value="Genomic_DNA"/>
</dbReference>
<gene>
    <name evidence="4" type="ORF">IGX34_19250</name>
</gene>
<dbReference type="RefSeq" id="WP_192557370.1">
    <property type="nucleotide sequence ID" value="NZ_JACZZA010000014.1"/>
</dbReference>